<evidence type="ECO:0000259" key="5">
    <source>
        <dbReference type="Pfam" id="PF25137"/>
    </source>
</evidence>
<reference evidence="6 7" key="1">
    <citation type="submission" date="2023-04" db="EMBL/GenBank/DDBJ databases">
        <authorList>
            <person name="Hsu D."/>
        </authorList>
    </citation>
    <scope>NUCLEOTIDE SEQUENCE [LARGE SCALE GENOMIC DNA]</scope>
    <source>
        <strain evidence="6 7">MK1</strain>
    </source>
</reference>
<evidence type="ECO:0000313" key="6">
    <source>
        <dbReference type="EMBL" id="WRO22835.1"/>
    </source>
</evidence>
<dbReference type="Pfam" id="PF25137">
    <property type="entry name" value="ADH_Fe_C"/>
    <property type="match status" value="1"/>
</dbReference>
<evidence type="ECO:0000256" key="2">
    <source>
        <dbReference type="ARBA" id="ARBA00023002"/>
    </source>
</evidence>
<comment type="similarity">
    <text evidence="1">Belongs to the iron-containing alcohol dehydrogenase family.</text>
</comment>
<keyword evidence="3" id="KW-0520">NAD</keyword>
<dbReference type="InterPro" id="IPR001670">
    <property type="entry name" value="ADH_Fe/GldA"/>
</dbReference>
<dbReference type="PANTHER" id="PTHR11496">
    <property type="entry name" value="ALCOHOL DEHYDROGENASE"/>
    <property type="match status" value="1"/>
</dbReference>
<dbReference type="Pfam" id="PF00465">
    <property type="entry name" value="Fe-ADH"/>
    <property type="match status" value="1"/>
</dbReference>
<dbReference type="InterPro" id="IPR039697">
    <property type="entry name" value="Alcohol_dehydrogenase_Fe"/>
</dbReference>
<feature type="domain" description="Fe-containing alcohol dehydrogenase-like C-terminal" evidence="5">
    <location>
        <begin position="188"/>
        <end position="383"/>
    </location>
</feature>
<evidence type="ECO:0000259" key="4">
    <source>
        <dbReference type="Pfam" id="PF00465"/>
    </source>
</evidence>
<dbReference type="RefSeq" id="WP_366922231.1">
    <property type="nucleotide sequence ID" value="NZ_CP121694.1"/>
</dbReference>
<evidence type="ECO:0000313" key="7">
    <source>
        <dbReference type="Proteomes" id="UP001329915"/>
    </source>
</evidence>
<dbReference type="FunFam" id="3.40.50.1970:FF:000003">
    <property type="entry name" value="Alcohol dehydrogenase, iron-containing"/>
    <property type="match status" value="1"/>
</dbReference>
<dbReference type="InterPro" id="IPR056798">
    <property type="entry name" value="ADH_Fe_C"/>
</dbReference>
<dbReference type="InterPro" id="IPR018211">
    <property type="entry name" value="ADH_Fe_CS"/>
</dbReference>
<dbReference type="SUPFAM" id="SSF56796">
    <property type="entry name" value="Dehydroquinate synthase-like"/>
    <property type="match status" value="1"/>
</dbReference>
<evidence type="ECO:0000256" key="3">
    <source>
        <dbReference type="ARBA" id="ARBA00023027"/>
    </source>
</evidence>
<name>A0AAU0URJ6_9FIRM</name>
<dbReference type="GO" id="GO:0046872">
    <property type="term" value="F:metal ion binding"/>
    <property type="evidence" value="ECO:0007669"/>
    <property type="project" value="InterPro"/>
</dbReference>
<dbReference type="AlphaFoldDB" id="A0AAU0URJ6"/>
<dbReference type="PANTHER" id="PTHR11496:SF102">
    <property type="entry name" value="ALCOHOL DEHYDROGENASE 4"/>
    <property type="match status" value="1"/>
</dbReference>
<dbReference type="PROSITE" id="PS00913">
    <property type="entry name" value="ADH_IRON_1"/>
    <property type="match status" value="1"/>
</dbReference>
<feature type="domain" description="Alcohol dehydrogenase iron-type/glycerol dehydrogenase GldA" evidence="4">
    <location>
        <begin position="9"/>
        <end position="177"/>
    </location>
</feature>
<dbReference type="Gene3D" id="1.20.1090.10">
    <property type="entry name" value="Dehydroquinate synthase-like - alpha domain"/>
    <property type="match status" value="1"/>
</dbReference>
<accession>A0AAU0URJ6</accession>
<evidence type="ECO:0000256" key="1">
    <source>
        <dbReference type="ARBA" id="ARBA00007358"/>
    </source>
</evidence>
<keyword evidence="7" id="KW-1185">Reference proteome</keyword>
<dbReference type="GO" id="GO:0004022">
    <property type="term" value="F:alcohol dehydrogenase (NAD+) activity"/>
    <property type="evidence" value="ECO:0007669"/>
    <property type="project" value="TreeGrafter"/>
</dbReference>
<dbReference type="FunFam" id="1.20.1090.10:FF:000001">
    <property type="entry name" value="Aldehyde-alcohol dehydrogenase"/>
    <property type="match status" value="1"/>
</dbReference>
<protein>
    <submittedName>
        <fullName evidence="6">Iron-containing alcohol dehydrogenase</fullName>
    </submittedName>
</protein>
<dbReference type="Gene3D" id="3.40.50.1970">
    <property type="match status" value="1"/>
</dbReference>
<organism evidence="6 7">
    <name type="scientific">Metallumcola ferriviriculae</name>
    <dbReference type="NCBI Taxonomy" id="3039180"/>
    <lineage>
        <taxon>Bacteria</taxon>
        <taxon>Bacillati</taxon>
        <taxon>Bacillota</taxon>
        <taxon>Clostridia</taxon>
        <taxon>Neomoorellales</taxon>
        <taxon>Desulfitibacteraceae</taxon>
        <taxon>Metallumcola</taxon>
    </lineage>
</organism>
<dbReference type="KEGG" id="dbc:MFMK1_002676"/>
<keyword evidence="2" id="KW-0560">Oxidoreductase</keyword>
<dbReference type="Proteomes" id="UP001329915">
    <property type="component" value="Chromosome"/>
</dbReference>
<dbReference type="CDD" id="cd08551">
    <property type="entry name" value="Fe-ADH"/>
    <property type="match status" value="1"/>
</dbReference>
<gene>
    <name evidence="6" type="ORF">MFMK1_002676</name>
</gene>
<proteinExistence type="inferred from homology"/>
<dbReference type="EMBL" id="CP121694">
    <property type="protein sequence ID" value="WRO22835.1"/>
    <property type="molecule type" value="Genomic_DNA"/>
</dbReference>
<sequence>MTISFFKNPTEIIYGQGSIVELGDICSGLGSAKVLIVTDAGVVNAGLLEKVKKPLEEKGIAIQIFSDVEPNPSLETVNKGLAKQKDFGAEVIVAVGGGSPIDVAKGIGILATNGGNLLDYEGANKVSKPALPIVAIPTTAGTGSEVTIFAVITDRTRKYKLTVASPNCACKVALLDPLLTVSMPRQLTASTGMDALVHAIESYTSLMAYPISEALALEAIKLISGNLRQAVYNGNNLEARDKMLMGSLLAGMAFNNTRLGNGHAMSHPLGGFFDIPHGIANSILIPHVMEFNLFGSPEKFLKIAEAMGEPMANLTQMDAAYRAVIGVKRLIADVGIPNALSEVAVTEDAFEPMAQDAMKSGNIQVNPRETKLDDVINIFKRAY</sequence>